<evidence type="ECO:0000313" key="3">
    <source>
        <dbReference type="Proteomes" id="UP001596972"/>
    </source>
</evidence>
<comment type="caution">
    <text evidence="2">The sequence shown here is derived from an EMBL/GenBank/DDBJ whole genome shotgun (WGS) entry which is preliminary data.</text>
</comment>
<keyword evidence="1" id="KW-0472">Membrane</keyword>
<reference evidence="3" key="1">
    <citation type="journal article" date="2019" name="Int. J. Syst. Evol. Microbiol.">
        <title>The Global Catalogue of Microorganisms (GCM) 10K type strain sequencing project: providing services to taxonomists for standard genome sequencing and annotation.</title>
        <authorList>
            <consortium name="The Broad Institute Genomics Platform"/>
            <consortium name="The Broad Institute Genome Sequencing Center for Infectious Disease"/>
            <person name="Wu L."/>
            <person name="Ma J."/>
        </authorList>
    </citation>
    <scope>NUCLEOTIDE SEQUENCE [LARGE SCALE GENOMIC DNA]</scope>
    <source>
        <strain evidence="3">JCM 31202</strain>
    </source>
</reference>
<accession>A0ABW3EGN1</accession>
<proteinExistence type="predicted"/>
<name>A0ABW3EGN1_9ACTN</name>
<keyword evidence="1" id="KW-1133">Transmembrane helix</keyword>
<dbReference type="EMBL" id="JBHTJA010000003">
    <property type="protein sequence ID" value="MFD0899468.1"/>
    <property type="molecule type" value="Genomic_DNA"/>
</dbReference>
<sequence>MPTHEWTLAQDPHGRGGRRRSTRALIIATIILSVTGLIVVLGLLGPARSGEETPRLGAKSYDVQVDCQVNTAGGTGTVTISGTIKGDSSRFKVTVEVLDAATKERIGQRTFDVRDTTTFSGTTAAQAPVGPAGIECRITKVV</sequence>
<keyword evidence="3" id="KW-1185">Reference proteome</keyword>
<dbReference type="RefSeq" id="WP_378296313.1">
    <property type="nucleotide sequence ID" value="NZ_JBHTJA010000003.1"/>
</dbReference>
<gene>
    <name evidence="2" type="ORF">ACFQ11_03630</name>
</gene>
<evidence type="ECO:0000256" key="1">
    <source>
        <dbReference type="SAM" id="Phobius"/>
    </source>
</evidence>
<dbReference type="Proteomes" id="UP001596972">
    <property type="component" value="Unassembled WGS sequence"/>
</dbReference>
<keyword evidence="1" id="KW-0812">Transmembrane</keyword>
<evidence type="ECO:0008006" key="4">
    <source>
        <dbReference type="Google" id="ProtNLM"/>
    </source>
</evidence>
<feature type="transmembrane region" description="Helical" evidence="1">
    <location>
        <begin position="24"/>
        <end position="45"/>
    </location>
</feature>
<evidence type="ECO:0000313" key="2">
    <source>
        <dbReference type="EMBL" id="MFD0899468.1"/>
    </source>
</evidence>
<protein>
    <recommendedName>
        <fullName evidence="4">DUF4307 domain-containing protein</fullName>
    </recommendedName>
</protein>
<organism evidence="2 3">
    <name type="scientific">Actinomadura sediminis</name>
    <dbReference type="NCBI Taxonomy" id="1038904"/>
    <lineage>
        <taxon>Bacteria</taxon>
        <taxon>Bacillati</taxon>
        <taxon>Actinomycetota</taxon>
        <taxon>Actinomycetes</taxon>
        <taxon>Streptosporangiales</taxon>
        <taxon>Thermomonosporaceae</taxon>
        <taxon>Actinomadura</taxon>
    </lineage>
</organism>